<accession>A0ABV9U137</accession>
<dbReference type="Gene3D" id="3.20.20.210">
    <property type="match status" value="1"/>
</dbReference>
<dbReference type="EMBL" id="JBHSIT010000006">
    <property type="protein sequence ID" value="MFC4910158.1"/>
    <property type="molecule type" value="Genomic_DNA"/>
</dbReference>
<evidence type="ECO:0000259" key="1">
    <source>
        <dbReference type="Pfam" id="PF01717"/>
    </source>
</evidence>
<keyword evidence="3" id="KW-1185">Reference proteome</keyword>
<gene>
    <name evidence="2" type="ORF">ACFPCY_22780</name>
</gene>
<evidence type="ECO:0000313" key="2">
    <source>
        <dbReference type="EMBL" id="MFC4910158.1"/>
    </source>
</evidence>
<reference evidence="3" key="1">
    <citation type="journal article" date="2019" name="Int. J. Syst. Evol. Microbiol.">
        <title>The Global Catalogue of Microorganisms (GCM) 10K type strain sequencing project: providing services to taxonomists for standard genome sequencing and annotation.</title>
        <authorList>
            <consortium name="The Broad Institute Genomics Platform"/>
            <consortium name="The Broad Institute Genome Sequencing Center for Infectious Disease"/>
            <person name="Wu L."/>
            <person name="Ma J."/>
        </authorList>
    </citation>
    <scope>NUCLEOTIDE SEQUENCE [LARGE SCALE GENOMIC DNA]</scope>
    <source>
        <strain evidence="3">KLKA75</strain>
    </source>
</reference>
<evidence type="ECO:0000313" key="3">
    <source>
        <dbReference type="Proteomes" id="UP001595872"/>
    </source>
</evidence>
<dbReference type="Pfam" id="PF01717">
    <property type="entry name" value="Meth_synt_2"/>
    <property type="match status" value="1"/>
</dbReference>
<organism evidence="2 3">
    <name type="scientific">Actinomadura gamaensis</name>
    <dbReference type="NCBI Taxonomy" id="1763541"/>
    <lineage>
        <taxon>Bacteria</taxon>
        <taxon>Bacillati</taxon>
        <taxon>Actinomycetota</taxon>
        <taxon>Actinomycetes</taxon>
        <taxon>Streptosporangiales</taxon>
        <taxon>Thermomonosporaceae</taxon>
        <taxon>Actinomadura</taxon>
    </lineage>
</organism>
<dbReference type="CDD" id="cd03311">
    <property type="entry name" value="CIMS_C_terminal_like"/>
    <property type="match status" value="1"/>
</dbReference>
<dbReference type="InterPro" id="IPR002629">
    <property type="entry name" value="Met_Synth_C/arc"/>
</dbReference>
<dbReference type="RefSeq" id="WP_378258233.1">
    <property type="nucleotide sequence ID" value="NZ_JBHSIT010000006.1"/>
</dbReference>
<dbReference type="Proteomes" id="UP001595872">
    <property type="component" value="Unassembled WGS sequence"/>
</dbReference>
<name>A0ABV9U137_9ACTN</name>
<dbReference type="PANTHER" id="PTHR43844">
    <property type="entry name" value="METHIONINE SYNTHASE"/>
    <property type="match status" value="1"/>
</dbReference>
<protein>
    <submittedName>
        <fullName evidence="2">Cobalamin-independent methionine synthase II family protein</fullName>
    </submittedName>
</protein>
<feature type="domain" description="Cobalamin-independent methionine synthase MetE C-terminal/archaeal" evidence="1">
    <location>
        <begin position="158"/>
        <end position="338"/>
    </location>
</feature>
<comment type="caution">
    <text evidence="2">The sequence shown here is derived from an EMBL/GenBank/DDBJ whole genome shotgun (WGS) entry which is preliminary data.</text>
</comment>
<dbReference type="PANTHER" id="PTHR43844:SF2">
    <property type="entry name" value="SYNTHASE, VITAMIN-B12 INDEPENDENT, PUTATIVE (AFU_ORTHOLOGUE AFUA_3G12060)-RELATED"/>
    <property type="match status" value="1"/>
</dbReference>
<sequence length="367" mass="40213">MLTSRGRFLATHVGSLPRPVPAGDEDPAKAMAEMVQAQLDAGLDVVNDGEVAKPSYVGYVTGRLTGFGGPPLRRTRRAVEEFPEYARRRFSDPELARTLAQPSCDGPVAYAGRAVLDRDLAALKEATAGRDPAGVFVTAASPGVIGMFMPNRYYPSEDEYLEAVADAMKEEYDAISAAGFILQLDCPDLAAGWEQSPPGTTLQEFRDRVARRIELIDHATRDVPADRLRMHVCWGNFEGPHHHDIPFADIVDLVLMARPTALCVEAANPRHEHEWEIFTRVALPDDKILIPGVVDTTTNYIEHPELVSQRIRRYADAVGPERVIAGTDCGFATFAAVELIDARIAWAKLAVVAEGARLASAHYWTRG</sequence>
<dbReference type="InterPro" id="IPR038071">
    <property type="entry name" value="UROD/MetE-like_sf"/>
</dbReference>
<proteinExistence type="predicted"/>
<dbReference type="SUPFAM" id="SSF51726">
    <property type="entry name" value="UROD/MetE-like"/>
    <property type="match status" value="1"/>
</dbReference>